<proteinExistence type="inferred from homology"/>
<dbReference type="OrthoDB" id="6341251at2759"/>
<comment type="caution">
    <text evidence="4">The sequence shown here is derived from an EMBL/GenBank/DDBJ whole genome shotgun (WGS) entry which is preliminary data.</text>
</comment>
<feature type="domain" description="Sulfotransferase" evidence="3">
    <location>
        <begin position="45"/>
        <end position="289"/>
    </location>
</feature>
<gene>
    <name evidence="4" type="ORF">C0Q70_08183</name>
</gene>
<protein>
    <recommendedName>
        <fullName evidence="3">Sulfotransferase domain-containing protein</fullName>
    </recommendedName>
</protein>
<evidence type="ECO:0000313" key="4">
    <source>
        <dbReference type="EMBL" id="PVD32738.1"/>
    </source>
</evidence>
<dbReference type="PANTHER" id="PTHR11783">
    <property type="entry name" value="SULFOTRANSFERASE SULT"/>
    <property type="match status" value="1"/>
</dbReference>
<name>A0A2T7PH53_POMCA</name>
<dbReference type="Proteomes" id="UP000245119">
    <property type="component" value="Linkage Group LG4"/>
</dbReference>
<evidence type="ECO:0000259" key="3">
    <source>
        <dbReference type="Pfam" id="PF00685"/>
    </source>
</evidence>
<dbReference type="AlphaFoldDB" id="A0A2T7PH53"/>
<dbReference type="GO" id="GO:0008146">
    <property type="term" value="F:sulfotransferase activity"/>
    <property type="evidence" value="ECO:0007669"/>
    <property type="project" value="InterPro"/>
</dbReference>
<evidence type="ECO:0000256" key="2">
    <source>
        <dbReference type="ARBA" id="ARBA00022679"/>
    </source>
</evidence>
<dbReference type="OMA" id="EDMHRDP"/>
<comment type="similarity">
    <text evidence="1">Belongs to the sulfotransferase 1 family.</text>
</comment>
<dbReference type="EMBL" id="PZQS01000004">
    <property type="protein sequence ID" value="PVD32738.1"/>
    <property type="molecule type" value="Genomic_DNA"/>
</dbReference>
<keyword evidence="5" id="KW-1185">Reference proteome</keyword>
<dbReference type="Gene3D" id="3.40.50.300">
    <property type="entry name" value="P-loop containing nucleotide triphosphate hydrolases"/>
    <property type="match status" value="1"/>
</dbReference>
<dbReference type="InterPro" id="IPR027417">
    <property type="entry name" value="P-loop_NTPase"/>
</dbReference>
<evidence type="ECO:0000313" key="5">
    <source>
        <dbReference type="Proteomes" id="UP000245119"/>
    </source>
</evidence>
<reference evidence="4 5" key="1">
    <citation type="submission" date="2018-04" db="EMBL/GenBank/DDBJ databases">
        <title>The genome of golden apple snail Pomacea canaliculata provides insight into stress tolerance and invasive adaptation.</title>
        <authorList>
            <person name="Liu C."/>
            <person name="Liu B."/>
            <person name="Ren Y."/>
            <person name="Zhang Y."/>
            <person name="Wang H."/>
            <person name="Li S."/>
            <person name="Jiang F."/>
            <person name="Yin L."/>
            <person name="Zhang G."/>
            <person name="Qian W."/>
            <person name="Fan W."/>
        </authorList>
    </citation>
    <scope>NUCLEOTIDE SEQUENCE [LARGE SCALE GENOMIC DNA]</scope>
    <source>
        <strain evidence="4">SZHN2017</strain>
        <tissue evidence="4">Muscle</tissue>
    </source>
</reference>
<organism evidence="4 5">
    <name type="scientific">Pomacea canaliculata</name>
    <name type="common">Golden apple snail</name>
    <dbReference type="NCBI Taxonomy" id="400727"/>
    <lineage>
        <taxon>Eukaryota</taxon>
        <taxon>Metazoa</taxon>
        <taxon>Spiralia</taxon>
        <taxon>Lophotrochozoa</taxon>
        <taxon>Mollusca</taxon>
        <taxon>Gastropoda</taxon>
        <taxon>Caenogastropoda</taxon>
        <taxon>Architaenioglossa</taxon>
        <taxon>Ampullarioidea</taxon>
        <taxon>Ampullariidae</taxon>
        <taxon>Pomacea</taxon>
    </lineage>
</organism>
<evidence type="ECO:0000256" key="1">
    <source>
        <dbReference type="ARBA" id="ARBA00005771"/>
    </source>
</evidence>
<accession>A0A2T7PH53</accession>
<dbReference type="SUPFAM" id="SSF52540">
    <property type="entry name" value="P-loop containing nucleoside triphosphate hydrolases"/>
    <property type="match status" value="1"/>
</dbReference>
<dbReference type="Pfam" id="PF00685">
    <property type="entry name" value="Sulfotransfer_1"/>
    <property type="match status" value="1"/>
</dbReference>
<sequence>MPARLFTDGRGASLELEEIEGCCILFSNDHVEQQLKQVRRMDVRDDDVILCTYPKAGTHWIWEILSMLTSGTSLYCQEMKKSFMLENADLANVNSQPSPRVLNTHLLPPTLPETTWTSQARLVVFHRNPKDSVVSLYSMARQVTFKSAFEGSFDGYAELFLKGTVPYGSWFDYVRAWEDVRMRLPSHRIYVGCYEDMHRDPVGEVSRLAEFLEVGASQDLCRDIASACSFQRMKIAAEKKRGAKESRDFWKPNATGIFRKGQVGDWKNWMTQELSEAFDQEFNQKLADLTHLHFTFEL</sequence>
<dbReference type="InterPro" id="IPR000863">
    <property type="entry name" value="Sulfotransferase_dom"/>
</dbReference>
<keyword evidence="2" id="KW-0808">Transferase</keyword>